<proteinExistence type="predicted"/>
<evidence type="ECO:0000313" key="2">
    <source>
        <dbReference type="EMBL" id="MFC6766011.1"/>
    </source>
</evidence>
<dbReference type="RefSeq" id="WP_273739001.1">
    <property type="nucleotide sequence ID" value="NZ_JAQIVI010000210.1"/>
</dbReference>
<dbReference type="Proteomes" id="UP001596383">
    <property type="component" value="Unassembled WGS sequence"/>
</dbReference>
<feature type="compositionally biased region" description="Polar residues" evidence="1">
    <location>
        <begin position="9"/>
        <end position="19"/>
    </location>
</feature>
<gene>
    <name evidence="2" type="ORF">ACFQE6_13740</name>
</gene>
<evidence type="ECO:0000256" key="1">
    <source>
        <dbReference type="SAM" id="MobiDB-lite"/>
    </source>
</evidence>
<organism evidence="2 3">
    <name type="scientific">Natrinema soli</name>
    <dbReference type="NCBI Taxonomy" id="1930624"/>
    <lineage>
        <taxon>Archaea</taxon>
        <taxon>Methanobacteriati</taxon>
        <taxon>Methanobacteriota</taxon>
        <taxon>Stenosarchaea group</taxon>
        <taxon>Halobacteria</taxon>
        <taxon>Halobacteriales</taxon>
        <taxon>Natrialbaceae</taxon>
        <taxon>Natrinema</taxon>
    </lineage>
</organism>
<comment type="caution">
    <text evidence="2">The sequence shown here is derived from an EMBL/GenBank/DDBJ whole genome shotgun (WGS) entry which is preliminary data.</text>
</comment>
<reference evidence="2 3" key="1">
    <citation type="journal article" date="2019" name="Int. J. Syst. Evol. Microbiol.">
        <title>The Global Catalogue of Microorganisms (GCM) 10K type strain sequencing project: providing services to taxonomists for standard genome sequencing and annotation.</title>
        <authorList>
            <consortium name="The Broad Institute Genomics Platform"/>
            <consortium name="The Broad Institute Genome Sequencing Center for Infectious Disease"/>
            <person name="Wu L."/>
            <person name="Ma J."/>
        </authorList>
    </citation>
    <scope>NUCLEOTIDE SEQUENCE [LARGE SCALE GENOMIC DNA]</scope>
    <source>
        <strain evidence="2 3">LMG 29247</strain>
    </source>
</reference>
<keyword evidence="3" id="KW-1185">Reference proteome</keyword>
<accession>A0ABD5SQL6</accession>
<sequence>MTRIRPTHHLSSTGETPVSCSGDGDCPGNTTCDPETGQCVDAYETPITEPTDIIGGKAGDSIPVRFHPQGANIDLGIARTATGEDVQRSPVIEAQGDLSGVLSEGNTIALEAIVDGHDDYDDLEARAVLEIYGAQRSRPQKTLIETEEH</sequence>
<feature type="region of interest" description="Disordered" evidence="1">
    <location>
        <begin position="1"/>
        <end position="22"/>
    </location>
</feature>
<protein>
    <submittedName>
        <fullName evidence="2">Uncharacterized protein</fullName>
    </submittedName>
</protein>
<dbReference type="EMBL" id="JBHSWV010000210">
    <property type="protein sequence ID" value="MFC6766011.1"/>
    <property type="molecule type" value="Genomic_DNA"/>
</dbReference>
<dbReference type="AlphaFoldDB" id="A0ABD5SQL6"/>
<evidence type="ECO:0000313" key="3">
    <source>
        <dbReference type="Proteomes" id="UP001596383"/>
    </source>
</evidence>
<name>A0ABD5SQL6_9EURY</name>